<evidence type="ECO:0000256" key="5">
    <source>
        <dbReference type="ARBA" id="ARBA00022527"/>
    </source>
</evidence>
<keyword evidence="15" id="KW-0325">Glycoprotein</keyword>
<dbReference type="Gene3D" id="1.10.510.10">
    <property type="entry name" value="Transferase(Phosphotransferase) domain 1"/>
    <property type="match status" value="1"/>
</dbReference>
<dbReference type="PANTHER" id="PTHR27002:SF926">
    <property type="entry name" value="OS07G0535800 PROTEIN"/>
    <property type="match status" value="1"/>
</dbReference>
<keyword evidence="11" id="KW-0067">ATP-binding</keyword>
<dbReference type="Pfam" id="PF09072">
    <property type="entry name" value="TMA7"/>
    <property type="match status" value="1"/>
</dbReference>
<dbReference type="InterPro" id="IPR001245">
    <property type="entry name" value="Ser-Thr/Tyr_kinase_cat_dom"/>
</dbReference>
<evidence type="ECO:0000256" key="7">
    <source>
        <dbReference type="ARBA" id="ARBA00022692"/>
    </source>
</evidence>
<evidence type="ECO:0000256" key="10">
    <source>
        <dbReference type="ARBA" id="ARBA00022777"/>
    </source>
</evidence>
<dbReference type="GO" id="GO:0005524">
    <property type="term" value="F:ATP binding"/>
    <property type="evidence" value="ECO:0007669"/>
    <property type="project" value="UniProtKB-KW"/>
</dbReference>
<keyword evidence="14" id="KW-0675">Receptor</keyword>
<keyword evidence="10" id="KW-0418">Kinase</keyword>
<comment type="similarity">
    <text evidence="2">In the N-terminal section; belongs to the leguminous lectin family.</text>
</comment>
<dbReference type="EMBL" id="BTGU01000006">
    <property type="protein sequence ID" value="GMN37238.1"/>
    <property type="molecule type" value="Genomic_DNA"/>
</dbReference>
<comment type="caution">
    <text evidence="17">The sequence shown here is derived from an EMBL/GenBank/DDBJ whole genome shotgun (WGS) entry which is preliminary data.</text>
</comment>
<reference evidence="17" key="1">
    <citation type="submission" date="2023-07" db="EMBL/GenBank/DDBJ databases">
        <title>draft genome sequence of fig (Ficus carica).</title>
        <authorList>
            <person name="Takahashi T."/>
            <person name="Nishimura K."/>
        </authorList>
    </citation>
    <scope>NUCLEOTIDE SEQUENCE</scope>
</reference>
<comment type="subcellular location">
    <subcellularLocation>
        <location evidence="1">Cell membrane</location>
        <topology evidence="1">Single-pass type I membrane protein</topology>
    </subcellularLocation>
</comment>
<keyword evidence="5" id="KW-0723">Serine/threonine-protein kinase</keyword>
<dbReference type="Proteomes" id="UP001187192">
    <property type="component" value="Unassembled WGS sequence"/>
</dbReference>
<keyword evidence="8" id="KW-0732">Signal</keyword>
<feature type="domain" description="Protein kinase" evidence="16">
    <location>
        <begin position="29"/>
        <end position="296"/>
    </location>
</feature>
<keyword evidence="4" id="KW-1003">Cell membrane</keyword>
<comment type="similarity">
    <text evidence="3">In the C-terminal section; belongs to the protein kinase superfamily. Ser/Thr protein kinase family.</text>
</comment>
<dbReference type="InterPro" id="IPR011009">
    <property type="entry name" value="Kinase-like_dom_sf"/>
</dbReference>
<dbReference type="GO" id="GO:0005886">
    <property type="term" value="C:plasma membrane"/>
    <property type="evidence" value="ECO:0007669"/>
    <property type="project" value="UniProtKB-SubCell"/>
</dbReference>
<dbReference type="InterPro" id="IPR021820">
    <property type="entry name" value="S-locus_recpt_kinase_C"/>
</dbReference>
<dbReference type="GO" id="GO:0004674">
    <property type="term" value="F:protein serine/threonine kinase activity"/>
    <property type="evidence" value="ECO:0007669"/>
    <property type="project" value="UniProtKB-KW"/>
</dbReference>
<dbReference type="Pfam" id="PF07714">
    <property type="entry name" value="PK_Tyr_Ser-Thr"/>
    <property type="match status" value="1"/>
</dbReference>
<dbReference type="InterPro" id="IPR015157">
    <property type="entry name" value="TMA7"/>
</dbReference>
<dbReference type="Pfam" id="PF11883">
    <property type="entry name" value="DUF3403"/>
    <property type="match status" value="1"/>
</dbReference>
<dbReference type="GO" id="GO:0002229">
    <property type="term" value="P:defense response to oomycetes"/>
    <property type="evidence" value="ECO:0007669"/>
    <property type="project" value="UniProtKB-ARBA"/>
</dbReference>
<organism evidence="17 18">
    <name type="scientific">Ficus carica</name>
    <name type="common">Common fig</name>
    <dbReference type="NCBI Taxonomy" id="3494"/>
    <lineage>
        <taxon>Eukaryota</taxon>
        <taxon>Viridiplantae</taxon>
        <taxon>Streptophyta</taxon>
        <taxon>Embryophyta</taxon>
        <taxon>Tracheophyta</taxon>
        <taxon>Spermatophyta</taxon>
        <taxon>Magnoliopsida</taxon>
        <taxon>eudicotyledons</taxon>
        <taxon>Gunneridae</taxon>
        <taxon>Pentapetalae</taxon>
        <taxon>rosids</taxon>
        <taxon>fabids</taxon>
        <taxon>Rosales</taxon>
        <taxon>Moraceae</taxon>
        <taxon>Ficeae</taxon>
        <taxon>Ficus</taxon>
    </lineage>
</organism>
<gene>
    <name evidence="17" type="ORF">TIFTF001_006663</name>
</gene>
<evidence type="ECO:0000256" key="11">
    <source>
        <dbReference type="ARBA" id="ARBA00022840"/>
    </source>
</evidence>
<evidence type="ECO:0000256" key="6">
    <source>
        <dbReference type="ARBA" id="ARBA00022679"/>
    </source>
</evidence>
<dbReference type="AlphaFoldDB" id="A0AA88CW87"/>
<evidence type="ECO:0000256" key="13">
    <source>
        <dbReference type="ARBA" id="ARBA00023136"/>
    </source>
</evidence>
<keyword evidence="13" id="KW-0472">Membrane</keyword>
<dbReference type="PANTHER" id="PTHR27002">
    <property type="entry name" value="RECEPTOR-LIKE SERINE/THREONINE-PROTEIN KINASE SD1-8"/>
    <property type="match status" value="1"/>
</dbReference>
<evidence type="ECO:0000313" key="18">
    <source>
        <dbReference type="Proteomes" id="UP001187192"/>
    </source>
</evidence>
<evidence type="ECO:0000313" key="17">
    <source>
        <dbReference type="EMBL" id="GMN37238.1"/>
    </source>
</evidence>
<evidence type="ECO:0000256" key="9">
    <source>
        <dbReference type="ARBA" id="ARBA00022741"/>
    </source>
</evidence>
<evidence type="ECO:0000256" key="2">
    <source>
        <dbReference type="ARBA" id="ARBA00008536"/>
    </source>
</evidence>
<dbReference type="Gene3D" id="3.30.200.20">
    <property type="entry name" value="Phosphorylase Kinase, domain 1"/>
    <property type="match status" value="1"/>
</dbReference>
<evidence type="ECO:0000259" key="16">
    <source>
        <dbReference type="PROSITE" id="PS50011"/>
    </source>
</evidence>
<keyword evidence="9" id="KW-0547">Nucleotide-binding</keyword>
<keyword evidence="6" id="KW-0808">Transferase</keyword>
<evidence type="ECO:0000256" key="1">
    <source>
        <dbReference type="ARBA" id="ARBA00004251"/>
    </source>
</evidence>
<keyword evidence="12" id="KW-1133">Transmembrane helix</keyword>
<dbReference type="PROSITE" id="PS50011">
    <property type="entry name" value="PROTEIN_KINASE_DOM"/>
    <property type="match status" value="1"/>
</dbReference>
<evidence type="ECO:0000256" key="4">
    <source>
        <dbReference type="ARBA" id="ARBA00022475"/>
    </source>
</evidence>
<sequence length="651" mass="73796">MVGGTAVCPLLCSSLYVAWRTCKARGNLQRMKQDMLLQELGKVGKRQKDGKSSNELQIFSFESISTATNGFSSANKLEEGAVYKGQLVDGQEVAIKRLSRSSGQEEEKILIYEYMPNKSLDFFLFDDHRKNLLNWQRRFSIIEGIAQGLVYLHKYSSLKVIHRNLKANNILLDKKMSPKIADFGMAHIFALNESEENTNRVDGTYGYMSPEYAMKGVVSVKTDVFSFRVILLEIVSGKKNNSHYHSEDPFNLIGYVSLSEVPNCIHISLLCIQDHALDRPTMPDVVSMLSSNDTTLNPPPKQPAFFISNDVVEGVEVGTRKESENCSINDLTMSAMEARVEFSLSSELFPALSSSDRTLANFPIHSHVVQARGKKELDFGGKAKPLKQPKADKKEYDEVDLANLQKKKEEEKALKDLKAKAQQKGSFGDSDLGDEKPVQVFLASVFNFLGFHWCSGDVPDRQYRLYILPETTFVAKSISGSSKLDRLEKISLCWVVINEFVIKNIVRHYPNLNHLDLENFCGIKTLQISKLYKLEMLNILSTGYLCDLERHENVKISVQRLRRLKLLFGTDKIESVEIDAPTLSLFEFIAYEMPVLFSENEPCLMNVTHGLLRKVADSSWFSDLRKFLGRSFPLRFHQNEVNFDPEELGDK</sequence>
<accession>A0AA88CW87</accession>
<dbReference type="InterPro" id="IPR000719">
    <property type="entry name" value="Prot_kinase_dom"/>
</dbReference>
<proteinExistence type="inferred from homology"/>
<dbReference type="FunFam" id="1.10.510.10:FF:000240">
    <property type="entry name" value="Lectin-domain containing receptor kinase A4.3"/>
    <property type="match status" value="1"/>
</dbReference>
<evidence type="ECO:0000256" key="8">
    <source>
        <dbReference type="ARBA" id="ARBA00022729"/>
    </source>
</evidence>
<evidence type="ECO:0000256" key="15">
    <source>
        <dbReference type="ARBA" id="ARBA00023180"/>
    </source>
</evidence>
<name>A0AA88CW87_FICCA</name>
<dbReference type="SUPFAM" id="SSF56112">
    <property type="entry name" value="Protein kinase-like (PK-like)"/>
    <property type="match status" value="1"/>
</dbReference>
<evidence type="ECO:0000256" key="12">
    <source>
        <dbReference type="ARBA" id="ARBA00022989"/>
    </source>
</evidence>
<evidence type="ECO:0000256" key="3">
    <source>
        <dbReference type="ARBA" id="ARBA00010217"/>
    </source>
</evidence>
<keyword evidence="7" id="KW-0812">Transmembrane</keyword>
<keyword evidence="18" id="KW-1185">Reference proteome</keyword>
<evidence type="ECO:0000256" key="14">
    <source>
        <dbReference type="ARBA" id="ARBA00023170"/>
    </source>
</evidence>
<protein>
    <recommendedName>
        <fullName evidence="16">Protein kinase domain-containing protein</fullName>
    </recommendedName>
</protein>